<dbReference type="Proteomes" id="UP000321464">
    <property type="component" value="Unassembled WGS sequence"/>
</dbReference>
<evidence type="ECO:0000313" key="2">
    <source>
        <dbReference type="EMBL" id="GEO01924.1"/>
    </source>
</evidence>
<reference evidence="2 3" key="1">
    <citation type="submission" date="2019-07" db="EMBL/GenBank/DDBJ databases">
        <title>Whole genome shotgun sequence of Novosphingobium sediminis NBRC 106119.</title>
        <authorList>
            <person name="Hosoyama A."/>
            <person name="Uohara A."/>
            <person name="Ohji S."/>
            <person name="Ichikawa N."/>
        </authorList>
    </citation>
    <scope>NUCLEOTIDE SEQUENCE [LARGE SCALE GENOMIC DNA]</scope>
    <source>
        <strain evidence="2 3">NBRC 106119</strain>
    </source>
</reference>
<comment type="caution">
    <text evidence="2">The sequence shown here is derived from an EMBL/GenBank/DDBJ whole genome shotgun (WGS) entry which is preliminary data.</text>
</comment>
<organism evidence="2 3">
    <name type="scientific">Novosphingobium sediminis</name>
    <dbReference type="NCBI Taxonomy" id="707214"/>
    <lineage>
        <taxon>Bacteria</taxon>
        <taxon>Pseudomonadati</taxon>
        <taxon>Pseudomonadota</taxon>
        <taxon>Alphaproteobacteria</taxon>
        <taxon>Sphingomonadales</taxon>
        <taxon>Sphingomonadaceae</taxon>
        <taxon>Novosphingobium</taxon>
    </lineage>
</organism>
<proteinExistence type="predicted"/>
<dbReference type="EMBL" id="BJYR01000029">
    <property type="protein sequence ID" value="GEO01924.1"/>
    <property type="molecule type" value="Genomic_DNA"/>
</dbReference>
<name>A0A512AQE2_9SPHN</name>
<feature type="region of interest" description="Disordered" evidence="1">
    <location>
        <begin position="63"/>
        <end position="82"/>
    </location>
</feature>
<sequence>MRPLPLLSRERRTRLFDGCQAALVWLAVLASVVADEQVETLALAAMAAVALAAAFVALCPATPAPSLRDASPTTREDESHVL</sequence>
<keyword evidence="3" id="KW-1185">Reference proteome</keyword>
<evidence type="ECO:0000313" key="3">
    <source>
        <dbReference type="Proteomes" id="UP000321464"/>
    </source>
</evidence>
<accession>A0A512AQE2</accession>
<dbReference type="RefSeq" id="WP_147161204.1">
    <property type="nucleotide sequence ID" value="NZ_BJYR01000029.1"/>
</dbReference>
<dbReference type="AlphaFoldDB" id="A0A512AQE2"/>
<protein>
    <submittedName>
        <fullName evidence="2">Uncharacterized protein</fullName>
    </submittedName>
</protein>
<gene>
    <name evidence="2" type="ORF">NSE01_37560</name>
</gene>
<evidence type="ECO:0000256" key="1">
    <source>
        <dbReference type="SAM" id="MobiDB-lite"/>
    </source>
</evidence>